<dbReference type="AlphaFoldDB" id="A0ABD3GAD9"/>
<feature type="domain" description="Reverse transcriptase" evidence="1">
    <location>
        <begin position="322"/>
        <end position="446"/>
    </location>
</feature>
<sequence length="599" mass="68285">MAPFNPASVAPHDQVISDHVPISFLCQLSKQGSDTCKPKSYYKMDVRILNRPGVLQKVQSAWDNHPPDAGNPQRKFQLAWIRVREVLKQESQKANEENRTSYDAVNELRLLRSLFRSLSGPDFSEETLARIRQLEQVKARNARETIKSLYLHDGSKTSDRTLIMSEVQDFMSTLYTAETTSPEREEERANALNCIHAKVTVAQDRAISIKPTPAEVDTIAHLMKKEKSPGLDGVTIEVLLASWNFVRGDCLEMIEHFWEEGKLIKGTRTAVIKLNIPKNQEVEYLKNWRPLSIMILSYKIIAKILAERLKKLMPGLDFSSLIPVKRGIRQGCPLAPYLFALCIQVLMSMLNAELLTRTIRGLRINDDEQLFHQIFADDTGLFVQMERHIFENTMSTLRRFELASGAKLNLGKTLVLPLCTDNPVPTWLQQSQCTIALPFDRFRYLGILAGNNVLEEEILQQLQENYQKKLEHMANRLLTWPEKVLLAQSVLRALPNFILMAIGLSAKGTHALEKITADFLWERDTTGKKKRPLIAWGTFSRRKIHGGLGWPNMNHIASAFLLKNLSKLILAKNEDWIKVANAIIAFKLEKSKKTMEVRN</sequence>
<dbReference type="Pfam" id="PF00078">
    <property type="entry name" value="RVT_1"/>
    <property type="match status" value="1"/>
</dbReference>
<reference evidence="2 3" key="1">
    <citation type="submission" date="2024-09" db="EMBL/GenBank/DDBJ databases">
        <title>Chromosome-scale assembly of Riccia sorocarpa.</title>
        <authorList>
            <person name="Paukszto L."/>
        </authorList>
    </citation>
    <scope>NUCLEOTIDE SEQUENCE [LARGE SCALE GENOMIC DNA]</scope>
    <source>
        <strain evidence="2">LP-2024</strain>
        <tissue evidence="2">Aerial parts of the thallus</tissue>
    </source>
</reference>
<evidence type="ECO:0000313" key="2">
    <source>
        <dbReference type="EMBL" id="KAL3676110.1"/>
    </source>
</evidence>
<evidence type="ECO:0000259" key="1">
    <source>
        <dbReference type="Pfam" id="PF00078"/>
    </source>
</evidence>
<dbReference type="EMBL" id="JBJQOH010000008">
    <property type="protein sequence ID" value="KAL3676110.1"/>
    <property type="molecule type" value="Genomic_DNA"/>
</dbReference>
<proteinExistence type="predicted"/>
<dbReference type="Proteomes" id="UP001633002">
    <property type="component" value="Unassembled WGS sequence"/>
</dbReference>
<protein>
    <recommendedName>
        <fullName evidence="1">Reverse transcriptase domain-containing protein</fullName>
    </recommendedName>
</protein>
<dbReference type="InterPro" id="IPR000477">
    <property type="entry name" value="RT_dom"/>
</dbReference>
<comment type="caution">
    <text evidence="2">The sequence shown here is derived from an EMBL/GenBank/DDBJ whole genome shotgun (WGS) entry which is preliminary data.</text>
</comment>
<gene>
    <name evidence="2" type="ORF">R1sor_026058</name>
</gene>
<dbReference type="PANTHER" id="PTHR19446">
    <property type="entry name" value="REVERSE TRANSCRIPTASES"/>
    <property type="match status" value="1"/>
</dbReference>
<evidence type="ECO:0000313" key="3">
    <source>
        <dbReference type="Proteomes" id="UP001633002"/>
    </source>
</evidence>
<organism evidence="2 3">
    <name type="scientific">Riccia sorocarpa</name>
    <dbReference type="NCBI Taxonomy" id="122646"/>
    <lineage>
        <taxon>Eukaryota</taxon>
        <taxon>Viridiplantae</taxon>
        <taxon>Streptophyta</taxon>
        <taxon>Embryophyta</taxon>
        <taxon>Marchantiophyta</taxon>
        <taxon>Marchantiopsida</taxon>
        <taxon>Marchantiidae</taxon>
        <taxon>Marchantiales</taxon>
        <taxon>Ricciaceae</taxon>
        <taxon>Riccia</taxon>
    </lineage>
</organism>
<name>A0ABD3GAD9_9MARC</name>
<keyword evidence="3" id="KW-1185">Reference proteome</keyword>
<accession>A0ABD3GAD9</accession>